<evidence type="ECO:0000313" key="1">
    <source>
        <dbReference type="EMBL" id="EMY60888.1"/>
    </source>
</evidence>
<reference evidence="1" key="1">
    <citation type="submission" date="2013-03" db="EMBL/GenBank/DDBJ databases">
        <authorList>
            <person name="Harkins D.M."/>
            <person name="Durkin A.S."/>
            <person name="Brinkac L.M."/>
            <person name="Haft D.H."/>
            <person name="Selengut J.D."/>
            <person name="Sanka R."/>
            <person name="DePew J."/>
            <person name="Purushe J."/>
            <person name="Hartskeerl R.A."/>
            <person name="Ahmed A."/>
            <person name="van der Linden H."/>
            <person name="Goris M.G.A."/>
            <person name="Vinetz J.M."/>
            <person name="Sutton G.G."/>
            <person name="Nierman W.C."/>
            <person name="Fouts D.E."/>
        </authorList>
    </citation>
    <scope>NUCLEOTIDE SEQUENCE [LARGE SCALE GENOMIC DNA]</scope>
    <source>
        <strain evidence="1">LT 11-33</strain>
    </source>
</reference>
<accession>N1VR17</accession>
<organism evidence="1 2">
    <name type="scientific">Leptospira terpstrae serovar Hualin str. LT 11-33 = ATCC 700639</name>
    <dbReference type="NCBI Taxonomy" id="1257025"/>
    <lineage>
        <taxon>Bacteria</taxon>
        <taxon>Pseudomonadati</taxon>
        <taxon>Spirochaetota</taxon>
        <taxon>Spirochaetia</taxon>
        <taxon>Leptospirales</taxon>
        <taxon>Leptospiraceae</taxon>
        <taxon>Leptospira</taxon>
    </lineage>
</organism>
<name>N1VR17_9LEPT</name>
<protein>
    <recommendedName>
        <fullName evidence="3">Lumazine-binding family protein</fullName>
    </recommendedName>
</protein>
<proteinExistence type="predicted"/>
<dbReference type="EMBL" id="AOGW02000011">
    <property type="protein sequence ID" value="EMY60888.1"/>
    <property type="molecule type" value="Genomic_DNA"/>
</dbReference>
<dbReference type="RefSeq" id="WP_002974748.1">
    <property type="nucleotide sequence ID" value="NZ_AOGW02000011.1"/>
</dbReference>
<evidence type="ECO:0000313" key="2">
    <source>
        <dbReference type="Proteomes" id="UP000012371"/>
    </source>
</evidence>
<dbReference type="Gene3D" id="3.10.450.50">
    <property type="match status" value="1"/>
</dbReference>
<dbReference type="Proteomes" id="UP000012371">
    <property type="component" value="Unassembled WGS sequence"/>
</dbReference>
<evidence type="ECO:0008006" key="3">
    <source>
        <dbReference type="Google" id="ProtNLM"/>
    </source>
</evidence>
<sequence length="143" mass="16538">MKDLVFGFLVILGGMMITNQTKAEGNRDSLEKEFISVMRNIDERKVSEVESKFHGEYADSVYLKGSDTIFSSNKTNYIQSLKDGKIGGVERKVHIHSIDFMDQFGFVKAELESKVMKFQSMYTFYWDQKEWKLIKAVVVAEKK</sequence>
<keyword evidence="2" id="KW-1185">Reference proteome</keyword>
<dbReference type="AlphaFoldDB" id="N1VR17"/>
<comment type="caution">
    <text evidence="1">The sequence shown here is derived from an EMBL/GenBank/DDBJ whole genome shotgun (WGS) entry which is preliminary data.</text>
</comment>
<gene>
    <name evidence="1" type="ORF">LEP1GSC203_0708</name>
</gene>
<dbReference type="STRING" id="1257025.LEP1GSC203_0708"/>